<protein>
    <submittedName>
        <fullName evidence="1">Uncharacterized protein</fullName>
    </submittedName>
</protein>
<proteinExistence type="predicted"/>
<gene>
    <name evidence="1" type="ORF">Pm5461_099</name>
</gene>
<reference evidence="1 2" key="1">
    <citation type="submission" date="2015-03" db="EMBL/GenBank/DDBJ databases">
        <authorList>
            <person name="Melo L.D.R."/>
            <person name="Veiga P."/>
            <person name="Cerca N."/>
            <person name="Kropinski A.M."/>
            <person name="Azeredo J."/>
            <person name="Almeida C."/>
            <person name="Sillankorva S."/>
        </authorList>
    </citation>
    <scope>NUCLEOTIDE SEQUENCE [LARGE SCALE GENOMIC DNA]</scope>
</reference>
<dbReference type="Proteomes" id="UP000202749">
    <property type="component" value="Segment"/>
</dbReference>
<sequence>MNYLELMTQFLNKCENTSEEESKQIKNYCFAARIAEYRQCKLDFGRQTYKSTDVAKFVLEQKIKNPKRDIFVLGRMADNTKRLYLEKIQEIGIKPIKDVEFISVKNRSLMNPSFYNRFRGITLNSPIFIIEEPMGLNPNEFINNLADVVKCVNHEPVVYIIGM</sequence>
<keyword evidence="2" id="KW-1185">Reference proteome</keyword>
<dbReference type="RefSeq" id="YP_009195520.1">
    <property type="nucleotide sequence ID" value="NC_028762.1"/>
</dbReference>
<dbReference type="KEGG" id="vg:26622901"/>
<evidence type="ECO:0000313" key="1">
    <source>
        <dbReference type="EMBL" id="AKA61964.1"/>
    </source>
</evidence>
<dbReference type="GeneID" id="26622901"/>
<name>A0A0G2SS71_9CAUD</name>
<accession>A0A0G2SS71</accession>
<organism evidence="1 2">
    <name type="scientific">Proteus phage vB_PmiM_Pm5461</name>
    <dbReference type="NCBI Taxonomy" id="1636250"/>
    <lineage>
        <taxon>Viruses</taxon>
        <taxon>Duplodnaviria</taxon>
        <taxon>Heunggongvirae</taxon>
        <taxon>Uroviricota</taxon>
        <taxon>Caudoviricetes</taxon>
        <taxon>Pantevenvirales</taxon>
        <taxon>Straboviridae</taxon>
        <taxon>Bragavirus</taxon>
        <taxon>Bragavirus pm5461</taxon>
    </lineage>
</organism>
<dbReference type="EMBL" id="KP890823">
    <property type="protein sequence ID" value="AKA61964.1"/>
    <property type="molecule type" value="Genomic_DNA"/>
</dbReference>
<evidence type="ECO:0000313" key="2">
    <source>
        <dbReference type="Proteomes" id="UP000202749"/>
    </source>
</evidence>